<dbReference type="RefSeq" id="WP_068212116.1">
    <property type="nucleotide sequence ID" value="NZ_LZIT01000225.1"/>
</dbReference>
<dbReference type="InterPro" id="IPR036271">
    <property type="entry name" value="Tet_transcr_reg_TetR-rel_C_sf"/>
</dbReference>
<keyword evidence="2 4" id="KW-0238">DNA-binding</keyword>
<proteinExistence type="predicted"/>
<organism evidence="6 7">
    <name type="scientific">Mycobacterium alsense</name>
    <dbReference type="NCBI Taxonomy" id="324058"/>
    <lineage>
        <taxon>Bacteria</taxon>
        <taxon>Bacillati</taxon>
        <taxon>Actinomycetota</taxon>
        <taxon>Actinomycetes</taxon>
        <taxon>Mycobacteriales</taxon>
        <taxon>Mycobacteriaceae</taxon>
        <taxon>Mycobacterium</taxon>
    </lineage>
</organism>
<dbReference type="SUPFAM" id="SSF48498">
    <property type="entry name" value="Tetracyclin repressor-like, C-terminal domain"/>
    <property type="match status" value="1"/>
</dbReference>
<dbReference type="PANTHER" id="PTHR47506">
    <property type="entry name" value="TRANSCRIPTIONAL REGULATORY PROTEIN"/>
    <property type="match status" value="1"/>
</dbReference>
<name>A0ABD6P0I5_9MYCO</name>
<evidence type="ECO:0000313" key="7">
    <source>
        <dbReference type="Proteomes" id="UP000092086"/>
    </source>
</evidence>
<dbReference type="SUPFAM" id="SSF46689">
    <property type="entry name" value="Homeodomain-like"/>
    <property type="match status" value="1"/>
</dbReference>
<keyword evidence="1" id="KW-0805">Transcription regulation</keyword>
<sequence length="202" mass="21795">MRSSATKVRRAATRAPRLPRPSERLLRVASDLFATQGIKAVGIDQILRDAGVAKASLYSWYGSKDALVLAYLNDLDQADRKRWSEAVSGLDDPTDKILAFFDVAIAGAPKRGYRGCLYANAAGEFPGAELPPVRAHRQWVRSTLAMLLTAAGVSEAAKFAREIQLLYDGALVGSKMERSVAPIKLGRRLAADALRRAGATVA</sequence>
<dbReference type="PROSITE" id="PS50977">
    <property type="entry name" value="HTH_TETR_2"/>
    <property type="match status" value="1"/>
</dbReference>
<dbReference type="Gene3D" id="1.10.357.10">
    <property type="entry name" value="Tetracycline Repressor, domain 2"/>
    <property type="match status" value="1"/>
</dbReference>
<reference evidence="6 7" key="1">
    <citation type="submission" date="2016-06" db="EMBL/GenBank/DDBJ databases">
        <authorList>
            <person name="Sutton G."/>
            <person name="Brinkac L."/>
            <person name="Sanka R."/>
            <person name="Adams M."/>
            <person name="Lau E."/>
            <person name="Sam S."/>
            <person name="Sreng N."/>
            <person name="Him V."/>
            <person name="Kerleguer A."/>
            <person name="Cheng S."/>
        </authorList>
    </citation>
    <scope>NUCLEOTIDE SEQUENCE [LARGE SCALE GENOMIC DNA]</scope>
    <source>
        <strain evidence="6 7">E2978</strain>
    </source>
</reference>
<dbReference type="PANTHER" id="PTHR47506:SF1">
    <property type="entry name" value="HTH-TYPE TRANSCRIPTIONAL REGULATOR YJDC"/>
    <property type="match status" value="1"/>
</dbReference>
<evidence type="ECO:0000256" key="4">
    <source>
        <dbReference type="PROSITE-ProRule" id="PRU00335"/>
    </source>
</evidence>
<evidence type="ECO:0000313" key="6">
    <source>
        <dbReference type="EMBL" id="OBG33889.1"/>
    </source>
</evidence>
<keyword evidence="3" id="KW-0804">Transcription</keyword>
<dbReference type="PRINTS" id="PR00455">
    <property type="entry name" value="HTHTETR"/>
</dbReference>
<feature type="domain" description="HTH tetR-type" evidence="5">
    <location>
        <begin position="19"/>
        <end position="79"/>
    </location>
</feature>
<evidence type="ECO:0000256" key="3">
    <source>
        <dbReference type="ARBA" id="ARBA00023163"/>
    </source>
</evidence>
<evidence type="ECO:0000256" key="2">
    <source>
        <dbReference type="ARBA" id="ARBA00023125"/>
    </source>
</evidence>
<accession>A0ABD6P0I5</accession>
<feature type="DNA-binding region" description="H-T-H motif" evidence="4">
    <location>
        <begin position="42"/>
        <end position="61"/>
    </location>
</feature>
<comment type="caution">
    <text evidence="6">The sequence shown here is derived from an EMBL/GenBank/DDBJ whole genome shotgun (WGS) entry which is preliminary data.</text>
</comment>
<dbReference type="Pfam" id="PF00440">
    <property type="entry name" value="TetR_N"/>
    <property type="match status" value="1"/>
</dbReference>
<dbReference type="AlphaFoldDB" id="A0ABD6P0I5"/>
<dbReference type="InterPro" id="IPR001647">
    <property type="entry name" value="HTH_TetR"/>
</dbReference>
<dbReference type="InterPro" id="IPR009057">
    <property type="entry name" value="Homeodomain-like_sf"/>
</dbReference>
<evidence type="ECO:0000256" key="1">
    <source>
        <dbReference type="ARBA" id="ARBA00023015"/>
    </source>
</evidence>
<dbReference type="Proteomes" id="UP000092086">
    <property type="component" value="Unassembled WGS sequence"/>
</dbReference>
<dbReference type="EMBL" id="LZIT01000225">
    <property type="protein sequence ID" value="OBG33889.1"/>
    <property type="molecule type" value="Genomic_DNA"/>
</dbReference>
<dbReference type="GO" id="GO:0003677">
    <property type="term" value="F:DNA binding"/>
    <property type="evidence" value="ECO:0007669"/>
    <property type="project" value="UniProtKB-UniRule"/>
</dbReference>
<gene>
    <name evidence="6" type="ORF">A5672_23640</name>
</gene>
<evidence type="ECO:0000259" key="5">
    <source>
        <dbReference type="PROSITE" id="PS50977"/>
    </source>
</evidence>
<protein>
    <submittedName>
        <fullName evidence="6">TetR family transcriptional regulator</fullName>
    </submittedName>
</protein>